<name>A0A4Q9FQ83_9FLAO</name>
<dbReference type="OrthoDB" id="1184314at2"/>
<dbReference type="AlphaFoldDB" id="A0A4Q9FQ83"/>
<sequence length="470" mass="54576">MRVSQSSIRIIFVFTLCIFNLLSAQPEFGSREEIEGIVIFHDKTSPLLFYYEPGDLILDKTANGTPDFRFLDMRYTGTKCYDDIGEKRFKSLLQFGVVMKKIEPETLKRIKTRLKKHGNIKIKPLPISHINTRLILPVENNKYATIDHDGALEAADKSGFSSSKSFWTKRTYTVSLTKYESQLFNKQLKNKLIGLSLNYSYNANVWFPNEESISGSRDVKAHFEKDSVLDTANNIKNKIVKNNTLSIEIDTDKFTEVIKQIDLNEEIPPTYAAVEVKCYDFTENLRPELYMKIIEVEAVSVNNSEPITYKVKFLEKHPSLFTQHINFPYAVNMNLPMRYRVTEIDTNGKRKILDWVEKPECSSVIDVTSVSKEQKIVNNVLDVEIDKAYFDDEITHTIEFQLIYHYNNQITTQTLVFQKEDNIPVKSIHYKSDKESEVLYTTKRKNENDEVSASDEKILQDDYIFINYNE</sequence>
<evidence type="ECO:0000313" key="2">
    <source>
        <dbReference type="Proteomes" id="UP000292372"/>
    </source>
</evidence>
<accession>A0A4Q9FQ83</accession>
<evidence type="ECO:0000313" key="1">
    <source>
        <dbReference type="EMBL" id="TBN17500.1"/>
    </source>
</evidence>
<proteinExistence type="predicted"/>
<keyword evidence="2" id="KW-1185">Reference proteome</keyword>
<protein>
    <submittedName>
        <fullName evidence="1">Uncharacterized protein</fullName>
    </submittedName>
</protein>
<organism evidence="1 2">
    <name type="scientific">Hyunsoonleella pacifica</name>
    <dbReference type="NCBI Taxonomy" id="1080224"/>
    <lineage>
        <taxon>Bacteria</taxon>
        <taxon>Pseudomonadati</taxon>
        <taxon>Bacteroidota</taxon>
        <taxon>Flavobacteriia</taxon>
        <taxon>Flavobacteriales</taxon>
        <taxon>Flavobacteriaceae</taxon>
    </lineage>
</organism>
<reference evidence="1 2" key="1">
    <citation type="journal article" date="2015" name="Int. J. Syst. Evol. Microbiol.">
        <title>Hyunsoonleella pacifica sp. nov., isolated from seawater of South Pacific Gyre.</title>
        <authorList>
            <person name="Gao X."/>
            <person name="Zhang Z."/>
            <person name="Dai X."/>
            <person name="Zhang X.H."/>
        </authorList>
    </citation>
    <scope>NUCLEOTIDE SEQUENCE [LARGE SCALE GENOMIC DNA]</scope>
    <source>
        <strain evidence="1 2">SW033</strain>
    </source>
</reference>
<dbReference type="Proteomes" id="UP000292372">
    <property type="component" value="Unassembled WGS sequence"/>
</dbReference>
<comment type="caution">
    <text evidence="1">The sequence shown here is derived from an EMBL/GenBank/DDBJ whole genome shotgun (WGS) entry which is preliminary data.</text>
</comment>
<gene>
    <name evidence="1" type="ORF">EYD46_04070</name>
</gene>
<dbReference type="EMBL" id="SIRS01000002">
    <property type="protein sequence ID" value="TBN17500.1"/>
    <property type="molecule type" value="Genomic_DNA"/>
</dbReference>
<dbReference type="RefSeq" id="WP_130935792.1">
    <property type="nucleotide sequence ID" value="NZ_BMEE01000001.1"/>
</dbReference>